<feature type="disulfide bond" evidence="2">
    <location>
        <begin position="149"/>
        <end position="163"/>
    </location>
</feature>
<protein>
    <submittedName>
        <fullName evidence="5">SGNH/GDSL hydrolase family protein</fullName>
    </submittedName>
</protein>
<reference evidence="5" key="1">
    <citation type="submission" date="2020-09" db="EMBL/GenBank/DDBJ databases">
        <title>Streptomyces grisecoloratus sp. nov., isolated from cotton soil.</title>
        <authorList>
            <person name="Xing L."/>
        </authorList>
    </citation>
    <scope>NUCLEOTIDE SEQUENCE</scope>
    <source>
        <strain evidence="5">TRM S81-3</strain>
    </source>
</reference>
<sequence>MGALAVLTLATAAPAPASAVADPVQWAVLGDSYAAGIFVGQPSPPLGSADRDGCDRTTGSYPQLVARALAADPPAGREVKLTDVSCGGATIAEIATTGQTPISPLQPPAGGWPSLAPQADRAQLSAGTEVVTISVGGNSLPFGRMLASCLLAGVGRPDQAAPCRDAYEAGGSSLDPESIHDKYDRITREYTAMLRAVQQKAPNAKIITVGYPTVVPEDPSICDRQDTTELAAPIQGIGTASATHGDIAWLHEVGTRLNEIIQGVTEASGGQYVDTATSTVGHDGCRPRGVKWVEGVCGQAGSYWPDALRFGLLTVECSSGNRVTLVHPNAGGHAKAATQVEAAIRAALT</sequence>
<accession>A0A926QUZ6</accession>
<reference evidence="5" key="2">
    <citation type="submission" date="2020-09" db="EMBL/GenBank/DDBJ databases">
        <authorList>
            <person name="Luo X."/>
        </authorList>
    </citation>
    <scope>NUCLEOTIDE SEQUENCE</scope>
    <source>
        <strain evidence="5">TRM S81-3</strain>
    </source>
</reference>
<keyword evidence="5" id="KW-0378">Hydrolase</keyword>
<feature type="active site" evidence="1">
    <location>
        <position position="327"/>
    </location>
</feature>
<dbReference type="InterPro" id="IPR036514">
    <property type="entry name" value="SGNH_hydro_sf"/>
</dbReference>
<dbReference type="AlphaFoldDB" id="A0A926QUZ6"/>
<feature type="signal peptide" evidence="3">
    <location>
        <begin position="1"/>
        <end position="21"/>
    </location>
</feature>
<dbReference type="PANTHER" id="PTHR37981">
    <property type="entry name" value="LIPASE 2"/>
    <property type="match status" value="1"/>
</dbReference>
<dbReference type="Gene3D" id="3.40.50.1110">
    <property type="entry name" value="SGNH hydrolase"/>
    <property type="match status" value="1"/>
</dbReference>
<evidence type="ECO:0000256" key="3">
    <source>
        <dbReference type="SAM" id="SignalP"/>
    </source>
</evidence>
<dbReference type="InterPro" id="IPR013830">
    <property type="entry name" value="SGNH_hydro"/>
</dbReference>
<keyword evidence="2" id="KW-1015">Disulfide bond</keyword>
<dbReference type="InterPro" id="IPR037460">
    <property type="entry name" value="SEST-like"/>
</dbReference>
<evidence type="ECO:0000256" key="2">
    <source>
        <dbReference type="PIRSR" id="PIRSR637460-2"/>
    </source>
</evidence>
<evidence type="ECO:0000313" key="6">
    <source>
        <dbReference type="Proteomes" id="UP000621210"/>
    </source>
</evidence>
<feature type="chain" id="PRO_5037828010" evidence="3">
    <location>
        <begin position="22"/>
        <end position="349"/>
    </location>
</feature>
<dbReference type="Pfam" id="PF13472">
    <property type="entry name" value="Lipase_GDSL_2"/>
    <property type="match status" value="1"/>
</dbReference>
<feature type="disulfide bond" evidence="2">
    <location>
        <begin position="54"/>
        <end position="86"/>
    </location>
</feature>
<keyword evidence="3" id="KW-0732">Signal</keyword>
<feature type="disulfide bond" evidence="2">
    <location>
        <begin position="222"/>
        <end position="297"/>
    </location>
</feature>
<comment type="caution">
    <text evidence="5">The sequence shown here is derived from an EMBL/GenBank/DDBJ whole genome shotgun (WGS) entry which is preliminary data.</text>
</comment>
<dbReference type="CDD" id="cd01823">
    <property type="entry name" value="SEST_like"/>
    <property type="match status" value="1"/>
</dbReference>
<evidence type="ECO:0000256" key="1">
    <source>
        <dbReference type="PIRSR" id="PIRSR637460-1"/>
    </source>
</evidence>
<dbReference type="SUPFAM" id="SSF52266">
    <property type="entry name" value="SGNH hydrolase"/>
    <property type="match status" value="1"/>
</dbReference>
<evidence type="ECO:0000259" key="4">
    <source>
        <dbReference type="Pfam" id="PF13472"/>
    </source>
</evidence>
<name>A0A926QUZ6_9ACTN</name>
<dbReference type="GO" id="GO:0004806">
    <property type="term" value="F:triacylglycerol lipase activity"/>
    <property type="evidence" value="ECO:0007669"/>
    <property type="project" value="TreeGrafter"/>
</dbReference>
<feature type="active site" description="Nucleophile" evidence="1">
    <location>
        <position position="32"/>
    </location>
</feature>
<keyword evidence="6" id="KW-1185">Reference proteome</keyword>
<organism evidence="5 6">
    <name type="scientific">Streptomyces griseicoloratus</name>
    <dbReference type="NCBI Taxonomy" id="2752516"/>
    <lineage>
        <taxon>Bacteria</taxon>
        <taxon>Bacillati</taxon>
        <taxon>Actinomycetota</taxon>
        <taxon>Actinomycetes</taxon>
        <taxon>Kitasatosporales</taxon>
        <taxon>Streptomycetaceae</taxon>
        <taxon>Streptomyces</taxon>
    </lineage>
</organism>
<dbReference type="Proteomes" id="UP000621210">
    <property type="component" value="Unassembled WGS sequence"/>
</dbReference>
<feature type="domain" description="SGNH hydrolase-type esterase" evidence="4">
    <location>
        <begin position="28"/>
        <end position="334"/>
    </location>
</feature>
<gene>
    <name evidence="5" type="ORF">H0H10_36860</name>
</gene>
<dbReference type="EMBL" id="JACVQF010000235">
    <property type="protein sequence ID" value="MBD0424676.1"/>
    <property type="molecule type" value="Genomic_DNA"/>
</dbReference>
<dbReference type="PANTHER" id="PTHR37981:SF1">
    <property type="entry name" value="SGNH HYDROLASE-TYPE ESTERASE DOMAIN-CONTAINING PROTEIN"/>
    <property type="match status" value="1"/>
</dbReference>
<proteinExistence type="predicted"/>
<evidence type="ECO:0000313" key="5">
    <source>
        <dbReference type="EMBL" id="MBD0424676.1"/>
    </source>
</evidence>
<dbReference type="GO" id="GO:0019433">
    <property type="term" value="P:triglyceride catabolic process"/>
    <property type="evidence" value="ECO:0007669"/>
    <property type="project" value="TreeGrafter"/>
</dbReference>